<reference evidence="1 2" key="1">
    <citation type="submission" date="2021-06" db="EMBL/GenBank/DDBJ databases">
        <title>Caerostris extrusa draft genome.</title>
        <authorList>
            <person name="Kono N."/>
            <person name="Arakawa K."/>
        </authorList>
    </citation>
    <scope>NUCLEOTIDE SEQUENCE [LARGE SCALE GENOMIC DNA]</scope>
</reference>
<organism evidence="1 2">
    <name type="scientific">Caerostris extrusa</name>
    <name type="common">Bark spider</name>
    <name type="synonym">Caerostris bankana</name>
    <dbReference type="NCBI Taxonomy" id="172846"/>
    <lineage>
        <taxon>Eukaryota</taxon>
        <taxon>Metazoa</taxon>
        <taxon>Ecdysozoa</taxon>
        <taxon>Arthropoda</taxon>
        <taxon>Chelicerata</taxon>
        <taxon>Arachnida</taxon>
        <taxon>Araneae</taxon>
        <taxon>Araneomorphae</taxon>
        <taxon>Entelegynae</taxon>
        <taxon>Araneoidea</taxon>
        <taxon>Araneidae</taxon>
        <taxon>Caerostris</taxon>
    </lineage>
</organism>
<dbReference type="Proteomes" id="UP001054945">
    <property type="component" value="Unassembled WGS sequence"/>
</dbReference>
<name>A0AAV4M9C1_CAEEX</name>
<gene>
    <name evidence="1" type="ORF">CEXT_522261</name>
</gene>
<dbReference type="EMBL" id="BPLR01001877">
    <property type="protein sequence ID" value="GIX67424.1"/>
    <property type="molecule type" value="Genomic_DNA"/>
</dbReference>
<proteinExistence type="predicted"/>
<dbReference type="AlphaFoldDB" id="A0AAV4M9C1"/>
<sequence>MYLGESFSLEECDRLNTQVNLLSFEKSHLQIEKKAMFIVQWGKDLDCCQRSATSDTFSRSSKNKPWSLSDLEISYVQIFYFGIRHLQRINVF</sequence>
<keyword evidence="2" id="KW-1185">Reference proteome</keyword>
<protein>
    <submittedName>
        <fullName evidence="1">Uncharacterized protein</fullName>
    </submittedName>
</protein>
<evidence type="ECO:0000313" key="2">
    <source>
        <dbReference type="Proteomes" id="UP001054945"/>
    </source>
</evidence>
<accession>A0AAV4M9C1</accession>
<evidence type="ECO:0000313" key="1">
    <source>
        <dbReference type="EMBL" id="GIX67424.1"/>
    </source>
</evidence>
<comment type="caution">
    <text evidence="1">The sequence shown here is derived from an EMBL/GenBank/DDBJ whole genome shotgun (WGS) entry which is preliminary data.</text>
</comment>